<dbReference type="EMBL" id="AMRI01000018">
    <property type="protein sequence ID" value="EKE71041.1"/>
    <property type="molecule type" value="Genomic_DNA"/>
</dbReference>
<name>K2ILL2_9GAMM</name>
<organism evidence="2 3">
    <name type="scientific">Gallaecimonas xiamenensis 3-C-1</name>
    <dbReference type="NCBI Taxonomy" id="745411"/>
    <lineage>
        <taxon>Bacteria</taxon>
        <taxon>Pseudomonadati</taxon>
        <taxon>Pseudomonadota</taxon>
        <taxon>Gammaproteobacteria</taxon>
        <taxon>Enterobacterales</taxon>
        <taxon>Gallaecimonadaceae</taxon>
        <taxon>Gallaecimonas</taxon>
    </lineage>
</organism>
<keyword evidence="1" id="KW-0812">Transmembrane</keyword>
<dbReference type="STRING" id="745411.B3C1_12829"/>
<accession>K2ILL2</accession>
<evidence type="ECO:0000313" key="3">
    <source>
        <dbReference type="Proteomes" id="UP000006755"/>
    </source>
</evidence>
<sequence length="75" mass="8706">MRFHDPHHCRQCQCCRSQQQRQAVFSRNQHILLVLASGGAWLVPWTLKHLVLGLYLRLKGWRCTSCLTSADAFRA</sequence>
<gene>
    <name evidence="2" type="ORF">B3C1_12829</name>
</gene>
<keyword evidence="1" id="KW-0472">Membrane</keyword>
<feature type="transmembrane region" description="Helical" evidence="1">
    <location>
        <begin position="30"/>
        <end position="47"/>
    </location>
</feature>
<evidence type="ECO:0000313" key="2">
    <source>
        <dbReference type="EMBL" id="EKE71041.1"/>
    </source>
</evidence>
<comment type="caution">
    <text evidence="2">The sequence shown here is derived from an EMBL/GenBank/DDBJ whole genome shotgun (WGS) entry which is preliminary data.</text>
</comment>
<keyword evidence="1" id="KW-1133">Transmembrane helix</keyword>
<reference evidence="2 3" key="1">
    <citation type="journal article" date="2012" name="J. Bacteriol.">
        <title>Genome Sequence of Gallaecimonas xiamenensis Type Strain 3-C-1.</title>
        <authorList>
            <person name="Lai Q."/>
            <person name="Wang L."/>
            <person name="Wang W."/>
            <person name="Shao Z."/>
        </authorList>
    </citation>
    <scope>NUCLEOTIDE SEQUENCE [LARGE SCALE GENOMIC DNA]</scope>
    <source>
        <strain evidence="2 3">3-C-1</strain>
    </source>
</reference>
<dbReference type="RefSeq" id="WP_008485316.1">
    <property type="nucleotide sequence ID" value="NZ_AMRI01000018.1"/>
</dbReference>
<proteinExistence type="predicted"/>
<dbReference type="AlphaFoldDB" id="K2ILL2"/>
<evidence type="ECO:0000256" key="1">
    <source>
        <dbReference type="SAM" id="Phobius"/>
    </source>
</evidence>
<protein>
    <submittedName>
        <fullName evidence="2">Uncharacterized protein</fullName>
    </submittedName>
</protein>
<dbReference type="Proteomes" id="UP000006755">
    <property type="component" value="Unassembled WGS sequence"/>
</dbReference>
<keyword evidence="3" id="KW-1185">Reference proteome</keyword>